<dbReference type="SUPFAM" id="SSF56112">
    <property type="entry name" value="Protein kinase-like (PK-like)"/>
    <property type="match status" value="1"/>
</dbReference>
<gene>
    <name evidence="5" type="primary">CIPK13</name>
    <name evidence="5" type="ORF">AWC38_SpisGene13442</name>
</gene>
<dbReference type="PROSITE" id="PS51257">
    <property type="entry name" value="PROKAR_LIPOPROTEIN"/>
    <property type="match status" value="1"/>
</dbReference>
<dbReference type="Pfam" id="PF00069">
    <property type="entry name" value="Pkinase"/>
    <property type="match status" value="1"/>
</dbReference>
<keyword evidence="2 3" id="KW-0067">ATP-binding</keyword>
<evidence type="ECO:0000256" key="3">
    <source>
        <dbReference type="PROSITE-ProRule" id="PRU10141"/>
    </source>
</evidence>
<dbReference type="PROSITE" id="PS50011">
    <property type="entry name" value="PROTEIN_KINASE_DOM"/>
    <property type="match status" value="1"/>
</dbReference>
<name>A0A2B4RY20_STYPI</name>
<evidence type="ECO:0000256" key="1">
    <source>
        <dbReference type="ARBA" id="ARBA00022741"/>
    </source>
</evidence>
<dbReference type="SMART" id="SM00220">
    <property type="entry name" value="S_TKc"/>
    <property type="match status" value="1"/>
</dbReference>
<evidence type="ECO:0000313" key="6">
    <source>
        <dbReference type="Proteomes" id="UP000225706"/>
    </source>
</evidence>
<dbReference type="InterPro" id="IPR025662">
    <property type="entry name" value="Sigma_54_int_dom_ATP-bd_1"/>
</dbReference>
<accession>A0A2B4RY20</accession>
<dbReference type="InterPro" id="IPR045063">
    <property type="entry name" value="Dynamin_N"/>
</dbReference>
<comment type="caution">
    <text evidence="5">The sequence shown here is derived from an EMBL/GenBank/DDBJ whole genome shotgun (WGS) entry which is preliminary data.</text>
</comment>
<dbReference type="AlphaFoldDB" id="A0A2B4RY20"/>
<dbReference type="Pfam" id="PF00350">
    <property type="entry name" value="Dynamin_N"/>
    <property type="match status" value="1"/>
</dbReference>
<organism evidence="5 6">
    <name type="scientific">Stylophora pistillata</name>
    <name type="common">Smooth cauliflower coral</name>
    <dbReference type="NCBI Taxonomy" id="50429"/>
    <lineage>
        <taxon>Eukaryota</taxon>
        <taxon>Metazoa</taxon>
        <taxon>Cnidaria</taxon>
        <taxon>Anthozoa</taxon>
        <taxon>Hexacorallia</taxon>
        <taxon>Scleractinia</taxon>
        <taxon>Astrocoeniina</taxon>
        <taxon>Pocilloporidae</taxon>
        <taxon>Stylophora</taxon>
    </lineage>
</organism>
<dbReference type="EMBL" id="LSMT01000253">
    <property type="protein sequence ID" value="PFX22056.1"/>
    <property type="molecule type" value="Genomic_DNA"/>
</dbReference>
<dbReference type="CDD" id="cd14014">
    <property type="entry name" value="STKc_PknB_like"/>
    <property type="match status" value="1"/>
</dbReference>
<evidence type="ECO:0000256" key="2">
    <source>
        <dbReference type="ARBA" id="ARBA00022840"/>
    </source>
</evidence>
<dbReference type="Gene3D" id="3.40.50.300">
    <property type="entry name" value="P-loop containing nucleotide triphosphate hydrolases"/>
    <property type="match status" value="1"/>
</dbReference>
<dbReference type="PANTHER" id="PTHR26392">
    <property type="entry name" value="MITOGEN-ACTIVATED PROTEIN KINASE KINASE KINASE 7-RELATED"/>
    <property type="match status" value="1"/>
</dbReference>
<keyword evidence="5" id="KW-0808">Transferase</keyword>
<dbReference type="InterPro" id="IPR017441">
    <property type="entry name" value="Protein_kinase_ATP_BS"/>
</dbReference>
<keyword evidence="6" id="KW-1185">Reference proteome</keyword>
<dbReference type="SUPFAM" id="SSF52540">
    <property type="entry name" value="P-loop containing nucleoside triphosphate hydrolases"/>
    <property type="match status" value="1"/>
</dbReference>
<dbReference type="InterPro" id="IPR008271">
    <property type="entry name" value="Ser/Thr_kinase_AS"/>
</dbReference>
<dbReference type="STRING" id="50429.A0A2B4RY20"/>
<dbReference type="PROSITE" id="PS00107">
    <property type="entry name" value="PROTEIN_KINASE_ATP"/>
    <property type="match status" value="1"/>
</dbReference>
<sequence length="1117" mass="126815">MASGKTKTIDEINDLLSMFQALTALGISCEGLTTLEQMKSRVKVELNQSSNVPNWAAGQACSVLSEAREEDTRKKTALLQFFSQAETCFGHLDDIMLNLVSMNMGDVNERMRSHRERMKQREYFLLVAGETGAGKSSLVNLILGEELLPYSILSTTSTICEMRYGKERRVVIHFKDKDPETGSPTKIFTLAEPPEGATEQNYLQQISPYVHLKSDREKGSIYKKVELHWPHQLLKNGIVIIDSPGVGESDIMDEIVTEYLPRAFAFIYVLNSANAGGVQKDRLEKLVTKVVGKQKEGQEEFPPKCALFVCNKWDQVPKGEINEVKSHVVKKLKKCWPGLDPESQIVYMSTMMANTAQRHGIITEDFSSLMNGVKAMVSRTIEARLEINWRWLDDLLSRITYHTTAYVKNASRDHVKSEALMALILLRLMLIKQQQNEVMEDLRSHLKDRIDKAVQKLSDYLRSDGVKSCFTSWTLDEVPKAETSWEVTKNSITKVLERRLQNIIENWEEDNHVFANTRESLLEHFQKKYNFISGELRNLQSAVTSDEVMLESDAPDEESFFSLGEKVAIGVTSPLWVPLGLVAFVIGAPVVGVMVIKSKLENKSKIKKYEKDKCTFMAGASADYLDEVIKESILKSFVKHQLNAAKLCLKQIEARIPELIQADIVACKQLKDETRSKKDIIALYKPILDEAVEIRGRLAVFGLREVRAVDVSSKELDWKEDDLLGSGAFASVYRGKMNTENGEERTVALKVCHEWLHPGNASLILNEIDFLKKLQHPYIVTFYGMSLLDIKGKLKVIMVMEHCKGNLKNHIFRNINLAPANSKNVATIREGCRWVRDISAALAFIHQHGVVHRDLKLENILLSETNSAKITDVGVSKGADDITGTIAGTPLYMAPEVFHSQLYDNKADIYSLGILMWEIWCSSERAQKFVQEWEDEKHHFAKSHVALVQLFIEKYDTMEEDLRNVEEGVLSGNPVQDNRNGTYSWLPAIQPEMLPKKTLPGNAPVWFPQGLVSVVLSTPFMPALARNLNRNFRQKKKLEEFKTHSNSYKEKKSKKYLRIITNEDSLFSFMIITERLEDAVQFLVQIKAKIPRLKNGDKKFYLQVFTVPRKALEIQGV</sequence>
<dbReference type="PANTHER" id="PTHR26392:SF92">
    <property type="entry name" value="PROTEIN KINASE DOMAIN-CONTAINING PROTEIN"/>
    <property type="match status" value="1"/>
</dbReference>
<dbReference type="GO" id="GO:0004672">
    <property type="term" value="F:protein kinase activity"/>
    <property type="evidence" value="ECO:0007669"/>
    <property type="project" value="InterPro"/>
</dbReference>
<feature type="binding site" evidence="3">
    <location>
        <position position="750"/>
    </location>
    <ligand>
        <name>ATP</name>
        <dbReference type="ChEBI" id="CHEBI:30616"/>
    </ligand>
</feature>
<dbReference type="InterPro" id="IPR011009">
    <property type="entry name" value="Kinase-like_dom_sf"/>
</dbReference>
<protein>
    <submittedName>
        <fullName evidence="5">CBL-interacting serine/threonine-protein kinase 13</fullName>
    </submittedName>
</protein>
<dbReference type="PROSITE" id="PS00108">
    <property type="entry name" value="PROTEIN_KINASE_ST"/>
    <property type="match status" value="1"/>
</dbReference>
<evidence type="ECO:0000259" key="4">
    <source>
        <dbReference type="PROSITE" id="PS50011"/>
    </source>
</evidence>
<dbReference type="Proteomes" id="UP000225706">
    <property type="component" value="Unassembled WGS sequence"/>
</dbReference>
<keyword evidence="5" id="KW-0418">Kinase</keyword>
<dbReference type="InterPro" id="IPR000719">
    <property type="entry name" value="Prot_kinase_dom"/>
</dbReference>
<reference evidence="6" key="1">
    <citation type="journal article" date="2017" name="bioRxiv">
        <title>Comparative analysis of the genomes of Stylophora pistillata and Acropora digitifera provides evidence for extensive differences between species of corals.</title>
        <authorList>
            <person name="Voolstra C.R."/>
            <person name="Li Y."/>
            <person name="Liew Y.J."/>
            <person name="Baumgarten S."/>
            <person name="Zoccola D."/>
            <person name="Flot J.-F."/>
            <person name="Tambutte S."/>
            <person name="Allemand D."/>
            <person name="Aranda M."/>
        </authorList>
    </citation>
    <scope>NUCLEOTIDE SEQUENCE [LARGE SCALE GENOMIC DNA]</scope>
</reference>
<evidence type="ECO:0000313" key="5">
    <source>
        <dbReference type="EMBL" id="PFX22056.1"/>
    </source>
</evidence>
<dbReference type="GO" id="GO:0005524">
    <property type="term" value="F:ATP binding"/>
    <property type="evidence" value="ECO:0007669"/>
    <property type="project" value="UniProtKB-UniRule"/>
</dbReference>
<dbReference type="Gene3D" id="1.10.510.10">
    <property type="entry name" value="Transferase(Phosphotransferase) domain 1"/>
    <property type="match status" value="1"/>
</dbReference>
<proteinExistence type="predicted"/>
<feature type="domain" description="Protein kinase" evidence="4">
    <location>
        <begin position="718"/>
        <end position="1047"/>
    </location>
</feature>
<dbReference type="InterPro" id="IPR027417">
    <property type="entry name" value="P-loop_NTPase"/>
</dbReference>
<dbReference type="PROSITE" id="PS00675">
    <property type="entry name" value="SIGMA54_INTERACT_1"/>
    <property type="match status" value="1"/>
</dbReference>
<keyword evidence="1 3" id="KW-0547">Nucleotide-binding</keyword>
<dbReference type="OrthoDB" id="5985366at2759"/>